<protein>
    <submittedName>
        <fullName evidence="3">Uncharacterized protein</fullName>
    </submittedName>
</protein>
<reference evidence="3" key="1">
    <citation type="submission" date="2014-12" db="EMBL/GenBank/DDBJ databases">
        <title>Insight into the proteome of Arion vulgaris.</title>
        <authorList>
            <person name="Aradska J."/>
            <person name="Bulat T."/>
            <person name="Smidak R."/>
            <person name="Sarate P."/>
            <person name="Gangsoo J."/>
            <person name="Sialana F."/>
            <person name="Bilban M."/>
            <person name="Lubec G."/>
        </authorList>
    </citation>
    <scope>NUCLEOTIDE SEQUENCE</scope>
    <source>
        <tissue evidence="3">Skin</tissue>
    </source>
</reference>
<keyword evidence="2" id="KW-0732">Signal</keyword>
<feature type="chain" id="PRO_5002112076" evidence="2">
    <location>
        <begin position="20"/>
        <end position="108"/>
    </location>
</feature>
<evidence type="ECO:0000313" key="3">
    <source>
        <dbReference type="EMBL" id="CEK63183.1"/>
    </source>
</evidence>
<dbReference type="AlphaFoldDB" id="A0A0B6Z3P1"/>
<proteinExistence type="predicted"/>
<feature type="signal peptide" evidence="2">
    <location>
        <begin position="1"/>
        <end position="19"/>
    </location>
</feature>
<sequence length="108" mass="11922">MPSIAVYFLPVALFAILHAVAPTEEASPLSGPSPRHASLGLLLRKRSLETGFRAPPSIYSESLIESPSKRDDGYWIWMPAHGYMPIPTDDAPEQPKDRDSMGNLLRYG</sequence>
<gene>
    <name evidence="3" type="primary">ORF47469</name>
</gene>
<evidence type="ECO:0000256" key="2">
    <source>
        <dbReference type="SAM" id="SignalP"/>
    </source>
</evidence>
<dbReference type="EMBL" id="HACG01016318">
    <property type="protein sequence ID" value="CEK63183.1"/>
    <property type="molecule type" value="Transcribed_RNA"/>
</dbReference>
<name>A0A0B6Z3P1_9EUPU</name>
<organism evidence="3">
    <name type="scientific">Arion vulgaris</name>
    <dbReference type="NCBI Taxonomy" id="1028688"/>
    <lineage>
        <taxon>Eukaryota</taxon>
        <taxon>Metazoa</taxon>
        <taxon>Spiralia</taxon>
        <taxon>Lophotrochozoa</taxon>
        <taxon>Mollusca</taxon>
        <taxon>Gastropoda</taxon>
        <taxon>Heterobranchia</taxon>
        <taxon>Euthyneura</taxon>
        <taxon>Panpulmonata</taxon>
        <taxon>Eupulmonata</taxon>
        <taxon>Stylommatophora</taxon>
        <taxon>Helicina</taxon>
        <taxon>Arionoidea</taxon>
        <taxon>Arionidae</taxon>
        <taxon>Arion</taxon>
    </lineage>
</organism>
<accession>A0A0B6Z3P1</accession>
<feature type="region of interest" description="Disordered" evidence="1">
    <location>
        <begin position="86"/>
        <end position="108"/>
    </location>
</feature>
<evidence type="ECO:0000256" key="1">
    <source>
        <dbReference type="SAM" id="MobiDB-lite"/>
    </source>
</evidence>